<protein>
    <recommendedName>
        <fullName evidence="3">Integrase catalytic domain-containing protein</fullName>
    </recommendedName>
</protein>
<dbReference type="InterPro" id="IPR052160">
    <property type="entry name" value="Gypsy_RT_Integrase-like"/>
</dbReference>
<dbReference type="InterPro" id="IPR036397">
    <property type="entry name" value="RNaseH_sf"/>
</dbReference>
<dbReference type="GeneTree" id="ENSGT00940000177377"/>
<reference evidence="1" key="1">
    <citation type="submission" date="2025-08" db="UniProtKB">
        <authorList>
            <consortium name="Ensembl"/>
        </authorList>
    </citation>
    <scope>IDENTIFICATION</scope>
</reference>
<dbReference type="InterPro" id="IPR012337">
    <property type="entry name" value="RNaseH-like_sf"/>
</dbReference>
<dbReference type="AlphaFoldDB" id="A0A3Q0SJX4"/>
<dbReference type="GO" id="GO:0003676">
    <property type="term" value="F:nucleic acid binding"/>
    <property type="evidence" value="ECO:0007669"/>
    <property type="project" value="InterPro"/>
</dbReference>
<accession>A0A3Q0SJX4</accession>
<organism evidence="1 2">
    <name type="scientific">Amphilophus citrinellus</name>
    <name type="common">Midas cichlid</name>
    <name type="synonym">Cichlasoma citrinellum</name>
    <dbReference type="NCBI Taxonomy" id="61819"/>
    <lineage>
        <taxon>Eukaryota</taxon>
        <taxon>Metazoa</taxon>
        <taxon>Chordata</taxon>
        <taxon>Craniata</taxon>
        <taxon>Vertebrata</taxon>
        <taxon>Euteleostomi</taxon>
        <taxon>Actinopterygii</taxon>
        <taxon>Neopterygii</taxon>
        <taxon>Teleostei</taxon>
        <taxon>Neoteleostei</taxon>
        <taxon>Acanthomorphata</taxon>
        <taxon>Ovalentaria</taxon>
        <taxon>Cichlomorphae</taxon>
        <taxon>Cichliformes</taxon>
        <taxon>Cichlidae</taxon>
        <taxon>New World cichlids</taxon>
        <taxon>Cichlasomatinae</taxon>
        <taxon>Heroini</taxon>
        <taxon>Amphilophus</taxon>
    </lineage>
</organism>
<dbReference type="PANTHER" id="PTHR47266">
    <property type="entry name" value="ENDONUCLEASE-RELATED"/>
    <property type="match status" value="1"/>
</dbReference>
<dbReference type="STRING" id="61819.ENSACIP00000022048"/>
<name>A0A3Q0SJX4_AMPCI</name>
<reference evidence="1" key="2">
    <citation type="submission" date="2025-09" db="UniProtKB">
        <authorList>
            <consortium name="Ensembl"/>
        </authorList>
    </citation>
    <scope>IDENTIFICATION</scope>
</reference>
<dbReference type="Ensembl" id="ENSACIT00000022635.1">
    <property type="protein sequence ID" value="ENSACIP00000022048.1"/>
    <property type="gene ID" value="ENSACIG00000017150.1"/>
</dbReference>
<keyword evidence="2" id="KW-1185">Reference proteome</keyword>
<evidence type="ECO:0000313" key="2">
    <source>
        <dbReference type="Proteomes" id="UP000261340"/>
    </source>
</evidence>
<evidence type="ECO:0000313" key="1">
    <source>
        <dbReference type="Ensembl" id="ENSACIP00000022048.1"/>
    </source>
</evidence>
<dbReference type="Gene3D" id="3.30.420.10">
    <property type="entry name" value="Ribonuclease H-like superfamily/Ribonuclease H"/>
    <property type="match status" value="1"/>
</dbReference>
<evidence type="ECO:0008006" key="3">
    <source>
        <dbReference type="Google" id="ProtNLM"/>
    </source>
</evidence>
<dbReference type="Proteomes" id="UP000261340">
    <property type="component" value="Unplaced"/>
</dbReference>
<sequence>LLADIKPYVASYSICQLTKPSQRKPAGLMVPISPPKPWQYTGVDFWNEVCAVREATAQASKFVNRGSPFVSELFNHVLSTLGSMLWITAAYHPQTNAMERMNKTLNGTRHGISFFRISLETPLDLITQPSSSEVDESLRATLQQSQNDARIALAQSRKRQKHYYDLRHCQATYAVGDLVKIKSRPKSDVQANVLYTGPLYVTQKLGDSNYRLTRLDTGEYAGVFHVVNMQSLDSFLCQARVFGCEYVVMLNDATRWCFLLVVY</sequence>
<dbReference type="SUPFAM" id="SSF53098">
    <property type="entry name" value="Ribonuclease H-like"/>
    <property type="match status" value="1"/>
</dbReference>
<proteinExistence type="predicted"/>